<organism evidence="7 8">
    <name type="scientific">Candida boidinii</name>
    <name type="common">Yeast</name>
    <dbReference type="NCBI Taxonomy" id="5477"/>
    <lineage>
        <taxon>Eukaryota</taxon>
        <taxon>Fungi</taxon>
        <taxon>Dikarya</taxon>
        <taxon>Ascomycota</taxon>
        <taxon>Saccharomycotina</taxon>
        <taxon>Pichiomycetes</taxon>
        <taxon>Pichiales</taxon>
        <taxon>Pichiaceae</taxon>
        <taxon>Ogataea</taxon>
        <taxon>Ogataea/Candida clade</taxon>
    </lineage>
</organism>
<dbReference type="InterPro" id="IPR036864">
    <property type="entry name" value="Zn2-C6_fun-type_DNA-bd_sf"/>
</dbReference>
<keyword evidence="1" id="KW-0805">Transcription regulation</keyword>
<feature type="domain" description="Zn(2)-C6 fungal-type" evidence="6">
    <location>
        <begin position="52"/>
        <end position="80"/>
    </location>
</feature>
<keyword evidence="8" id="KW-1185">Reference proteome</keyword>
<name>A0A9W6WJV1_CANBO</name>
<evidence type="ECO:0000256" key="5">
    <source>
        <dbReference type="SAM" id="MobiDB-lite"/>
    </source>
</evidence>
<evidence type="ECO:0000259" key="6">
    <source>
        <dbReference type="PROSITE" id="PS50048"/>
    </source>
</evidence>
<keyword evidence="3" id="KW-0804">Transcription</keyword>
<dbReference type="InterPro" id="IPR050675">
    <property type="entry name" value="OAF3"/>
</dbReference>
<evidence type="ECO:0000256" key="3">
    <source>
        <dbReference type="ARBA" id="ARBA00023163"/>
    </source>
</evidence>
<gene>
    <name evidence="7" type="ORF">Cboi02_000571100</name>
</gene>
<feature type="region of interest" description="Disordered" evidence="5">
    <location>
        <begin position="1"/>
        <end position="50"/>
    </location>
</feature>
<dbReference type="Proteomes" id="UP001165120">
    <property type="component" value="Unassembled WGS sequence"/>
</dbReference>
<dbReference type="SMART" id="SM00066">
    <property type="entry name" value="GAL4"/>
    <property type="match status" value="1"/>
</dbReference>
<dbReference type="GO" id="GO:0005634">
    <property type="term" value="C:nucleus"/>
    <property type="evidence" value="ECO:0007669"/>
    <property type="project" value="TreeGrafter"/>
</dbReference>
<feature type="compositionally biased region" description="Low complexity" evidence="5">
    <location>
        <begin position="190"/>
        <end position="200"/>
    </location>
</feature>
<feature type="region of interest" description="Disordered" evidence="5">
    <location>
        <begin position="282"/>
        <end position="323"/>
    </location>
</feature>
<dbReference type="AlphaFoldDB" id="A0A9W6WJV1"/>
<dbReference type="CDD" id="cd00067">
    <property type="entry name" value="GAL4"/>
    <property type="match status" value="1"/>
</dbReference>
<comment type="caution">
    <text evidence="7">The sequence shown here is derived from an EMBL/GenBank/DDBJ whole genome shotgun (WGS) entry which is preliminary data.</text>
</comment>
<sequence length="375" mass="41423">MAKSDTKSTKASKLTKSNTNANKNKTTNTNKNTKTFSNELQSKPKKTKSRNGCVTCKKKRLKCGEERPFCLNCQKKNIVCGGYATAFRWKSFEETSNSQRIMTPTSFISQSSSVSTPAQFNNSPVSTTPSVTSNNNQNTINSHKSVPMMPANSSMATVTDSMNMKMSNVSLKPSNEQSPQKQQQHHHHQQQQQQQSQQQKNTNSQVTDSSNAILQKALEAATLSVTGKSAQEIALANALIASGKNPDLAAAIASTLNGLADKVEQQHQERLKEQQREINNDKQQQQLNRNEEQQQQQQQQANSAEPTTSRLGQTPNPNVEDDSKYSLLSSLADIASKIPPSPPNVPLSPFAIGSPAEIPFFKYRRSFQRTFTCNE</sequence>
<feature type="compositionally biased region" description="Low complexity" evidence="5">
    <location>
        <begin position="111"/>
        <end position="139"/>
    </location>
</feature>
<feature type="region of interest" description="Disordered" evidence="5">
    <location>
        <begin position="111"/>
        <end position="151"/>
    </location>
</feature>
<feature type="compositionally biased region" description="Low complexity" evidence="5">
    <location>
        <begin position="283"/>
        <end position="300"/>
    </location>
</feature>
<feature type="compositionally biased region" description="Polar residues" evidence="5">
    <location>
        <begin position="301"/>
        <end position="317"/>
    </location>
</feature>
<accession>A0A9W6WJV1</accession>
<protein>
    <submittedName>
        <fullName evidence="7">Unnamed protein product</fullName>
    </submittedName>
</protein>
<dbReference type="Gene3D" id="4.10.240.10">
    <property type="entry name" value="Zn(2)-C6 fungal-type DNA-binding domain"/>
    <property type="match status" value="1"/>
</dbReference>
<dbReference type="PROSITE" id="PS00463">
    <property type="entry name" value="ZN2_CY6_FUNGAL_1"/>
    <property type="match status" value="1"/>
</dbReference>
<dbReference type="EMBL" id="BSXN01002930">
    <property type="protein sequence ID" value="GME78074.1"/>
    <property type="molecule type" value="Genomic_DNA"/>
</dbReference>
<dbReference type="PROSITE" id="PS50048">
    <property type="entry name" value="ZN2_CY6_FUNGAL_2"/>
    <property type="match status" value="1"/>
</dbReference>
<dbReference type="GO" id="GO:0000978">
    <property type="term" value="F:RNA polymerase II cis-regulatory region sequence-specific DNA binding"/>
    <property type="evidence" value="ECO:0007669"/>
    <property type="project" value="TreeGrafter"/>
</dbReference>
<evidence type="ECO:0000313" key="8">
    <source>
        <dbReference type="Proteomes" id="UP001165120"/>
    </source>
</evidence>
<feature type="compositionally biased region" description="Low complexity" evidence="5">
    <location>
        <begin position="9"/>
        <end position="35"/>
    </location>
</feature>
<keyword evidence="4" id="KW-0539">Nucleus</keyword>
<evidence type="ECO:0000313" key="7">
    <source>
        <dbReference type="EMBL" id="GME78074.1"/>
    </source>
</evidence>
<proteinExistence type="predicted"/>
<evidence type="ECO:0000256" key="4">
    <source>
        <dbReference type="ARBA" id="ARBA00023242"/>
    </source>
</evidence>
<dbReference type="SUPFAM" id="SSF57701">
    <property type="entry name" value="Zn2/Cys6 DNA-binding domain"/>
    <property type="match status" value="1"/>
</dbReference>
<dbReference type="PANTHER" id="PTHR31069:SF12">
    <property type="entry name" value="TRANSCRIPTION FACTOR DOMAIN-CONTAINING PROTEIN"/>
    <property type="match status" value="1"/>
</dbReference>
<dbReference type="GO" id="GO:0045944">
    <property type="term" value="P:positive regulation of transcription by RNA polymerase II"/>
    <property type="evidence" value="ECO:0007669"/>
    <property type="project" value="TreeGrafter"/>
</dbReference>
<keyword evidence="2" id="KW-0238">DNA-binding</keyword>
<dbReference type="GO" id="GO:0008270">
    <property type="term" value="F:zinc ion binding"/>
    <property type="evidence" value="ECO:0007669"/>
    <property type="project" value="InterPro"/>
</dbReference>
<feature type="region of interest" description="Disordered" evidence="5">
    <location>
        <begin position="169"/>
        <end position="208"/>
    </location>
</feature>
<evidence type="ECO:0000256" key="2">
    <source>
        <dbReference type="ARBA" id="ARBA00023125"/>
    </source>
</evidence>
<evidence type="ECO:0000256" key="1">
    <source>
        <dbReference type="ARBA" id="ARBA00023015"/>
    </source>
</evidence>
<dbReference type="Pfam" id="PF00172">
    <property type="entry name" value="Zn_clus"/>
    <property type="match status" value="1"/>
</dbReference>
<dbReference type="PANTHER" id="PTHR31069">
    <property type="entry name" value="OLEATE-ACTIVATED TRANSCRIPTION FACTOR 1-RELATED"/>
    <property type="match status" value="1"/>
</dbReference>
<dbReference type="GO" id="GO:0000981">
    <property type="term" value="F:DNA-binding transcription factor activity, RNA polymerase II-specific"/>
    <property type="evidence" value="ECO:0007669"/>
    <property type="project" value="InterPro"/>
</dbReference>
<dbReference type="InterPro" id="IPR001138">
    <property type="entry name" value="Zn2Cys6_DnaBD"/>
</dbReference>
<reference evidence="7" key="1">
    <citation type="submission" date="2023-04" db="EMBL/GenBank/DDBJ databases">
        <title>Candida boidinii NBRC 10035.</title>
        <authorList>
            <person name="Ichikawa N."/>
            <person name="Sato H."/>
            <person name="Tonouchi N."/>
        </authorList>
    </citation>
    <scope>NUCLEOTIDE SEQUENCE</scope>
    <source>
        <strain evidence="7">NBRC 10035</strain>
    </source>
</reference>